<comment type="caution">
    <text evidence="2">The sequence shown here is derived from an EMBL/GenBank/DDBJ whole genome shotgun (WGS) entry which is preliminary data.</text>
</comment>
<dbReference type="CDD" id="cd06558">
    <property type="entry name" value="crotonase-like"/>
    <property type="match status" value="1"/>
</dbReference>
<gene>
    <name evidence="2" type="ORF">CLODIP_2_CD11442</name>
</gene>
<dbReference type="PANTHER" id="PTHR11941:SF27">
    <property type="entry name" value="ETHYLMALONYL-COA DECARBOXYLASE"/>
    <property type="match status" value="1"/>
</dbReference>
<evidence type="ECO:0008006" key="4">
    <source>
        <dbReference type="Google" id="ProtNLM"/>
    </source>
</evidence>
<dbReference type="OrthoDB" id="3533395at2759"/>
<dbReference type="SUPFAM" id="SSF52096">
    <property type="entry name" value="ClpP/crotonase"/>
    <property type="match status" value="1"/>
</dbReference>
<protein>
    <recommendedName>
        <fullName evidence="4">Enoyl-CoA hydratase/isomerase family protein</fullName>
    </recommendedName>
</protein>
<accession>A0A8S1BZT2</accession>
<keyword evidence="3" id="KW-1185">Reference proteome</keyword>
<dbReference type="Pfam" id="PF00378">
    <property type="entry name" value="ECH_1"/>
    <property type="match status" value="1"/>
</dbReference>
<dbReference type="Gene3D" id="3.90.226.10">
    <property type="entry name" value="2-enoyl-CoA Hydratase, Chain A, domain 1"/>
    <property type="match status" value="1"/>
</dbReference>
<dbReference type="Proteomes" id="UP000494165">
    <property type="component" value="Unassembled WGS sequence"/>
</dbReference>
<evidence type="ECO:0000313" key="2">
    <source>
        <dbReference type="EMBL" id="CAB3361161.1"/>
    </source>
</evidence>
<dbReference type="InterPro" id="IPR001753">
    <property type="entry name" value="Enoyl-CoA_hydra/iso"/>
</dbReference>
<reference evidence="2 3" key="1">
    <citation type="submission" date="2020-04" db="EMBL/GenBank/DDBJ databases">
        <authorList>
            <person name="Alioto T."/>
            <person name="Alioto T."/>
            <person name="Gomez Garrido J."/>
        </authorList>
    </citation>
    <scope>NUCLEOTIDE SEQUENCE [LARGE SCALE GENOMIC DNA]</scope>
</reference>
<keyword evidence="1" id="KW-0456">Lyase</keyword>
<dbReference type="GO" id="GO:0016829">
    <property type="term" value="F:lyase activity"/>
    <property type="evidence" value="ECO:0007669"/>
    <property type="project" value="UniProtKB-KW"/>
</dbReference>
<dbReference type="EMBL" id="CADEPI010000005">
    <property type="protein sequence ID" value="CAB3361161.1"/>
    <property type="molecule type" value="Genomic_DNA"/>
</dbReference>
<evidence type="ECO:0000313" key="3">
    <source>
        <dbReference type="Proteomes" id="UP000494165"/>
    </source>
</evidence>
<dbReference type="PANTHER" id="PTHR11941">
    <property type="entry name" value="ENOYL-COA HYDRATASE-RELATED"/>
    <property type="match status" value="1"/>
</dbReference>
<dbReference type="GO" id="GO:0005829">
    <property type="term" value="C:cytosol"/>
    <property type="evidence" value="ECO:0007669"/>
    <property type="project" value="TreeGrafter"/>
</dbReference>
<organism evidence="2 3">
    <name type="scientific">Cloeon dipterum</name>
    <dbReference type="NCBI Taxonomy" id="197152"/>
    <lineage>
        <taxon>Eukaryota</taxon>
        <taxon>Metazoa</taxon>
        <taxon>Ecdysozoa</taxon>
        <taxon>Arthropoda</taxon>
        <taxon>Hexapoda</taxon>
        <taxon>Insecta</taxon>
        <taxon>Pterygota</taxon>
        <taxon>Palaeoptera</taxon>
        <taxon>Ephemeroptera</taxon>
        <taxon>Pisciforma</taxon>
        <taxon>Baetidae</taxon>
        <taxon>Cloeon</taxon>
    </lineage>
</organism>
<name>A0A8S1BZT2_9INSE</name>
<dbReference type="InterPro" id="IPR029045">
    <property type="entry name" value="ClpP/crotonase-like_dom_sf"/>
</dbReference>
<dbReference type="AlphaFoldDB" id="A0A8S1BZT2"/>
<dbReference type="GO" id="GO:0006635">
    <property type="term" value="P:fatty acid beta-oxidation"/>
    <property type="evidence" value="ECO:0007669"/>
    <property type="project" value="TreeGrafter"/>
</dbReference>
<evidence type="ECO:0000256" key="1">
    <source>
        <dbReference type="ARBA" id="ARBA00023239"/>
    </source>
</evidence>
<sequence length="314" mass="33613">MDDRQHEVCKNNRIKTIAAAGETDINHESRENVGDEMQRWPNNICRRLSTASLLTNARLLLARFPGGRVDLSQDQQTGIATVRLDRPDKKNAISGQILLDLEAVADALSEWSGGKGLLIHGSGHFFCSGGDLAMSKGTSTYEEGLLLAQFAQHVFTKLRSLPLVSAAFVEGAALGGGAELATAACDWRLLAPTAKLGFVHVRMGLSPGWGGTAALSRLVGPSRALELITSGRLVACQEAIAVGLVTDEVDDLEAATRWLQARTAAPAEVVRACKEAATGARDEAELHAKLWAGEAKLEALRRRVKHLAPKAQKD</sequence>
<proteinExistence type="predicted"/>